<evidence type="ECO:0000256" key="1">
    <source>
        <dbReference type="SAM" id="MobiDB-lite"/>
    </source>
</evidence>
<feature type="compositionally biased region" description="Polar residues" evidence="1">
    <location>
        <begin position="47"/>
        <end position="57"/>
    </location>
</feature>
<proteinExistence type="predicted"/>
<protein>
    <submittedName>
        <fullName evidence="2">Uncharacterized protein</fullName>
    </submittedName>
</protein>
<dbReference type="EMBL" id="BMAU01021379">
    <property type="protein sequence ID" value="GFY27425.1"/>
    <property type="molecule type" value="Genomic_DNA"/>
</dbReference>
<evidence type="ECO:0000313" key="3">
    <source>
        <dbReference type="Proteomes" id="UP000887159"/>
    </source>
</evidence>
<dbReference type="Proteomes" id="UP000887159">
    <property type="component" value="Unassembled WGS sequence"/>
</dbReference>
<dbReference type="AlphaFoldDB" id="A0A8X6W350"/>
<feature type="compositionally biased region" description="Basic and acidic residues" evidence="1">
    <location>
        <begin position="105"/>
        <end position="120"/>
    </location>
</feature>
<organism evidence="2 3">
    <name type="scientific">Trichonephila clavipes</name>
    <name type="common">Golden silk orbweaver</name>
    <name type="synonym">Nephila clavipes</name>
    <dbReference type="NCBI Taxonomy" id="2585209"/>
    <lineage>
        <taxon>Eukaryota</taxon>
        <taxon>Metazoa</taxon>
        <taxon>Ecdysozoa</taxon>
        <taxon>Arthropoda</taxon>
        <taxon>Chelicerata</taxon>
        <taxon>Arachnida</taxon>
        <taxon>Araneae</taxon>
        <taxon>Araneomorphae</taxon>
        <taxon>Entelegynae</taxon>
        <taxon>Araneoidea</taxon>
        <taxon>Nephilidae</taxon>
        <taxon>Trichonephila</taxon>
    </lineage>
</organism>
<reference evidence="2" key="1">
    <citation type="submission" date="2020-08" db="EMBL/GenBank/DDBJ databases">
        <title>Multicomponent nature underlies the extraordinary mechanical properties of spider dragline silk.</title>
        <authorList>
            <person name="Kono N."/>
            <person name="Nakamura H."/>
            <person name="Mori M."/>
            <person name="Yoshida Y."/>
            <person name="Ohtoshi R."/>
            <person name="Malay A.D."/>
            <person name="Moran D.A.P."/>
            <person name="Tomita M."/>
            <person name="Numata K."/>
            <person name="Arakawa K."/>
        </authorList>
    </citation>
    <scope>NUCLEOTIDE SEQUENCE</scope>
</reference>
<feature type="region of interest" description="Disordered" evidence="1">
    <location>
        <begin position="39"/>
        <end position="120"/>
    </location>
</feature>
<gene>
    <name evidence="2" type="ORF">TNCV_2070451</name>
</gene>
<evidence type="ECO:0000313" key="2">
    <source>
        <dbReference type="EMBL" id="GFY27425.1"/>
    </source>
</evidence>
<keyword evidence="3" id="KW-1185">Reference proteome</keyword>
<sequence length="120" mass="13147">MESNSSSGYLADNSSSGDLPDNSNSEMGYYNEAFHFTATPTDAPLHNGTQENVNETVIDSPRKKNVFKRMKSFLKKVLPAPGNRSNERRYREKGSGNDGGGKGRNGREEGSDEKSRAGEK</sequence>
<feature type="compositionally biased region" description="Basic residues" evidence="1">
    <location>
        <begin position="63"/>
        <end position="74"/>
    </location>
</feature>
<feature type="compositionally biased region" description="Basic and acidic residues" evidence="1">
    <location>
        <begin position="85"/>
        <end position="95"/>
    </location>
</feature>
<name>A0A8X6W350_TRICX</name>
<comment type="caution">
    <text evidence="2">The sequence shown here is derived from an EMBL/GenBank/DDBJ whole genome shotgun (WGS) entry which is preliminary data.</text>
</comment>
<feature type="region of interest" description="Disordered" evidence="1">
    <location>
        <begin position="1"/>
        <end position="27"/>
    </location>
</feature>
<feature type="compositionally biased region" description="Polar residues" evidence="1">
    <location>
        <begin position="1"/>
        <end position="26"/>
    </location>
</feature>
<accession>A0A8X6W350</accession>